<protein>
    <submittedName>
        <fullName evidence="5">AraC-type transcriptional regulator</fullName>
    </submittedName>
</protein>
<dbReference type="Pfam" id="PF12833">
    <property type="entry name" value="HTH_18"/>
    <property type="match status" value="1"/>
</dbReference>
<organism evidence="5 6">
    <name type="scientific">Zobellia galactanivorans (strain DSM 12802 / CCUG 47099 / CIP 106680 / NCIMB 13871 / Dsij)</name>
    <dbReference type="NCBI Taxonomy" id="63186"/>
    <lineage>
        <taxon>Bacteria</taxon>
        <taxon>Pseudomonadati</taxon>
        <taxon>Bacteroidota</taxon>
        <taxon>Flavobacteriia</taxon>
        <taxon>Flavobacteriales</taxon>
        <taxon>Flavobacteriaceae</taxon>
        <taxon>Zobellia</taxon>
    </lineage>
</organism>
<dbReference type="PROSITE" id="PS01124">
    <property type="entry name" value="HTH_ARAC_FAMILY_2"/>
    <property type="match status" value="1"/>
</dbReference>
<dbReference type="HOGENOM" id="CLU_1255571_0_0_10"/>
<dbReference type="GO" id="GO:0043565">
    <property type="term" value="F:sequence-specific DNA binding"/>
    <property type="evidence" value="ECO:0007669"/>
    <property type="project" value="InterPro"/>
</dbReference>
<dbReference type="Pfam" id="PF13185">
    <property type="entry name" value="GAF_2"/>
    <property type="match status" value="1"/>
</dbReference>
<gene>
    <name evidence="5" type="ordered locus">zobellia_1814</name>
</gene>
<evidence type="ECO:0000256" key="2">
    <source>
        <dbReference type="ARBA" id="ARBA00023125"/>
    </source>
</evidence>
<dbReference type="SUPFAM" id="SSF46689">
    <property type="entry name" value="Homeodomain-like"/>
    <property type="match status" value="1"/>
</dbReference>
<evidence type="ECO:0000313" key="5">
    <source>
        <dbReference type="EMBL" id="CAZ95867.1"/>
    </source>
</evidence>
<keyword evidence="3" id="KW-0804">Transcription</keyword>
<dbReference type="InterPro" id="IPR018060">
    <property type="entry name" value="HTH_AraC"/>
</dbReference>
<dbReference type="SMART" id="SM00342">
    <property type="entry name" value="HTH_ARAC"/>
    <property type="match status" value="1"/>
</dbReference>
<dbReference type="EMBL" id="FP476056">
    <property type="protein sequence ID" value="CAZ95867.1"/>
    <property type="molecule type" value="Genomic_DNA"/>
</dbReference>
<dbReference type="PATRIC" id="fig|63186.3.peg.1789"/>
<dbReference type="KEGG" id="zga:ZOBELLIA_1814"/>
<accession>G0LB86</accession>
<dbReference type="AlphaFoldDB" id="G0LB86"/>
<name>G0LB86_ZOBGA</name>
<keyword evidence="2" id="KW-0238">DNA-binding</keyword>
<proteinExistence type="predicted"/>
<sequence length="220" mass="24743">MKIKVGDGIVGRVAQIKQPILLSDTSMESRYILDDKRRFSELAVPIMRSGDLLGVLDFEHSEKNFFTESHVLIFQLIAKLTGIKLERISSQNYKPLINGVVYSGQWVRLLTQERVHRDSNLSLGAMADVLNISDTYLSHLVSKLGGHNFSDHINHYWVLDAKDMLADRKYNDYTILSIGLEAGFNSKSTFYSVFKKHTGLTPTGFRKGDGKAKKGVGVKH</sequence>
<dbReference type="PANTHER" id="PTHR43280:SF29">
    <property type="entry name" value="ARAC-FAMILY TRANSCRIPTIONAL REGULATOR"/>
    <property type="match status" value="1"/>
</dbReference>
<keyword evidence="1" id="KW-0805">Transcription regulation</keyword>
<dbReference type="InterPro" id="IPR020449">
    <property type="entry name" value="Tscrpt_reg_AraC-type_HTH"/>
</dbReference>
<dbReference type="Proteomes" id="UP000008898">
    <property type="component" value="Chromosome"/>
</dbReference>
<reference evidence="5 6" key="2">
    <citation type="journal article" date="2012" name="Environ. Microbiol.">
        <title>Characterization of the first alginolytic operons in a marine bacterium: from their emergence in marine Flavobacteriia to their independent transfers to marine Proteobacteria and human gut Bacteroides.</title>
        <authorList>
            <person name="Thomas F."/>
            <person name="Barbeyron T."/>
            <person name="Tonon T."/>
            <person name="Genicot S."/>
            <person name="Czjzek M."/>
            <person name="Michel G."/>
        </authorList>
    </citation>
    <scope>NUCLEOTIDE SEQUENCE [LARGE SCALE GENOMIC DNA]</scope>
    <source>
        <strain evidence="6">DSM 12802 / CCUG 47099 / CIP 106680 / NCIMB 13871 / Dsij</strain>
    </source>
</reference>
<dbReference type="OrthoDB" id="9779074at2"/>
<dbReference type="Gene3D" id="1.10.10.60">
    <property type="entry name" value="Homeodomain-like"/>
    <property type="match status" value="2"/>
</dbReference>
<dbReference type="InterPro" id="IPR003018">
    <property type="entry name" value="GAF"/>
</dbReference>
<keyword evidence="6" id="KW-1185">Reference proteome</keyword>
<dbReference type="Gene3D" id="3.30.450.40">
    <property type="match status" value="1"/>
</dbReference>
<evidence type="ECO:0000256" key="1">
    <source>
        <dbReference type="ARBA" id="ARBA00023015"/>
    </source>
</evidence>
<dbReference type="RefSeq" id="WP_013993175.1">
    <property type="nucleotide sequence ID" value="NC_015844.1"/>
</dbReference>
<evidence type="ECO:0000256" key="3">
    <source>
        <dbReference type="ARBA" id="ARBA00023163"/>
    </source>
</evidence>
<dbReference type="STRING" id="63186.ZOBELLIA_1814"/>
<evidence type="ECO:0000313" key="6">
    <source>
        <dbReference type="Proteomes" id="UP000008898"/>
    </source>
</evidence>
<dbReference type="PANTHER" id="PTHR43280">
    <property type="entry name" value="ARAC-FAMILY TRANSCRIPTIONAL REGULATOR"/>
    <property type="match status" value="1"/>
</dbReference>
<dbReference type="InterPro" id="IPR009057">
    <property type="entry name" value="Homeodomain-like_sf"/>
</dbReference>
<reference evidence="6" key="1">
    <citation type="submission" date="2009-07" db="EMBL/GenBank/DDBJ databases">
        <title>Complete genome sequence of Zobellia galactanivorans Dsij.</title>
        <authorList>
            <consortium name="Genoscope - CEA"/>
        </authorList>
    </citation>
    <scope>NUCLEOTIDE SEQUENCE [LARGE SCALE GENOMIC DNA]</scope>
    <source>
        <strain evidence="6">DSM 12802 / CCUG 47099 / CIP 106680 / NCIMB 13871 / Dsij</strain>
    </source>
</reference>
<dbReference type="SUPFAM" id="SSF55781">
    <property type="entry name" value="GAF domain-like"/>
    <property type="match status" value="1"/>
</dbReference>
<dbReference type="InterPro" id="IPR029016">
    <property type="entry name" value="GAF-like_dom_sf"/>
</dbReference>
<dbReference type="PRINTS" id="PR00032">
    <property type="entry name" value="HTHARAC"/>
</dbReference>
<evidence type="ECO:0000259" key="4">
    <source>
        <dbReference type="PROSITE" id="PS01124"/>
    </source>
</evidence>
<feature type="domain" description="HTH araC/xylS-type" evidence="4">
    <location>
        <begin position="105"/>
        <end position="208"/>
    </location>
</feature>
<dbReference type="GO" id="GO:0003700">
    <property type="term" value="F:DNA-binding transcription factor activity"/>
    <property type="evidence" value="ECO:0007669"/>
    <property type="project" value="InterPro"/>
</dbReference>